<protein>
    <submittedName>
        <fullName evidence="1 3">Uncharacterized protein</fullName>
    </submittedName>
</protein>
<dbReference type="WBParaSite" id="ASIM_0000337801-mRNA-1">
    <property type="protein sequence ID" value="ASIM_0000337801-mRNA-1"/>
    <property type="gene ID" value="ASIM_0000337801"/>
</dbReference>
<reference evidence="3" key="1">
    <citation type="submission" date="2017-02" db="UniProtKB">
        <authorList>
            <consortium name="WormBaseParasite"/>
        </authorList>
    </citation>
    <scope>IDENTIFICATION</scope>
</reference>
<name>A0A0M3J736_ANISI</name>
<dbReference type="EMBL" id="UYRR01004829">
    <property type="protein sequence ID" value="VDK21357.1"/>
    <property type="molecule type" value="Genomic_DNA"/>
</dbReference>
<dbReference type="Proteomes" id="UP000267096">
    <property type="component" value="Unassembled WGS sequence"/>
</dbReference>
<sequence length="103" mass="11265">MVRNAASEPTATYPALKSAHISLAITPHLNDCAPLIESANTFLQFQLADSLSPAEQLSVLRNKRRSSTRTLPLYSNKTVNNCKLITNNGVTSPAHYLQTMIPN</sequence>
<evidence type="ECO:0000313" key="3">
    <source>
        <dbReference type="WBParaSite" id="ASIM_0000337801-mRNA-1"/>
    </source>
</evidence>
<reference evidence="1 2" key="2">
    <citation type="submission" date="2018-11" db="EMBL/GenBank/DDBJ databases">
        <authorList>
            <consortium name="Pathogen Informatics"/>
        </authorList>
    </citation>
    <scope>NUCLEOTIDE SEQUENCE [LARGE SCALE GENOMIC DNA]</scope>
</reference>
<organism evidence="3">
    <name type="scientific">Anisakis simplex</name>
    <name type="common">Herring worm</name>
    <dbReference type="NCBI Taxonomy" id="6269"/>
    <lineage>
        <taxon>Eukaryota</taxon>
        <taxon>Metazoa</taxon>
        <taxon>Ecdysozoa</taxon>
        <taxon>Nematoda</taxon>
        <taxon>Chromadorea</taxon>
        <taxon>Rhabditida</taxon>
        <taxon>Spirurina</taxon>
        <taxon>Ascaridomorpha</taxon>
        <taxon>Ascaridoidea</taxon>
        <taxon>Anisakidae</taxon>
        <taxon>Anisakis</taxon>
        <taxon>Anisakis simplex complex</taxon>
    </lineage>
</organism>
<evidence type="ECO:0000313" key="2">
    <source>
        <dbReference type="Proteomes" id="UP000267096"/>
    </source>
</evidence>
<keyword evidence="2" id="KW-1185">Reference proteome</keyword>
<evidence type="ECO:0000313" key="1">
    <source>
        <dbReference type="EMBL" id="VDK21357.1"/>
    </source>
</evidence>
<dbReference type="AlphaFoldDB" id="A0A0M3J736"/>
<proteinExistence type="predicted"/>
<gene>
    <name evidence="1" type="ORF">ASIM_LOCUS3219</name>
</gene>
<accession>A0A0M3J736</accession>